<dbReference type="InterPro" id="IPR001211">
    <property type="entry name" value="PLA2"/>
</dbReference>
<evidence type="ECO:0000256" key="6">
    <source>
        <dbReference type="PIRSR" id="PIRSR601211-3"/>
    </source>
</evidence>
<feature type="disulfide bond" evidence="6">
    <location>
        <begin position="111"/>
        <end position="137"/>
    </location>
</feature>
<dbReference type="GO" id="GO:0006644">
    <property type="term" value="P:phospholipid metabolic process"/>
    <property type="evidence" value="ECO:0007669"/>
    <property type="project" value="InterPro"/>
</dbReference>
<comment type="similarity">
    <text evidence="7">Belongs to the phospholipase A2 family.</text>
</comment>
<dbReference type="PRINTS" id="PR00389">
    <property type="entry name" value="PHPHLIPASEA2"/>
</dbReference>
<feature type="disulfide bond" evidence="6">
    <location>
        <begin position="102"/>
        <end position="144"/>
    </location>
</feature>
<feature type="binding site" evidence="5">
    <location>
        <position position="81"/>
    </location>
    <ligand>
        <name>Ca(2+)</name>
        <dbReference type="ChEBI" id="CHEBI:29108"/>
    </ligand>
</feature>
<dbReference type="GO" id="GO:0016042">
    <property type="term" value="P:lipid catabolic process"/>
    <property type="evidence" value="ECO:0007669"/>
    <property type="project" value="InterPro"/>
</dbReference>
<dbReference type="KEGG" id="emc:129344884"/>
<keyword evidence="5 8" id="KW-0106">Calcium</keyword>
<evidence type="ECO:0000313" key="11">
    <source>
        <dbReference type="RefSeq" id="XP_054857774.1"/>
    </source>
</evidence>
<dbReference type="GeneID" id="129344884"/>
<dbReference type="InterPro" id="IPR033113">
    <property type="entry name" value="PLA2_histidine"/>
</dbReference>
<dbReference type="AlphaFoldDB" id="A0AA97KLL3"/>
<evidence type="ECO:0000256" key="7">
    <source>
        <dbReference type="RuleBase" id="RU003654"/>
    </source>
</evidence>
<comment type="cofactor">
    <cofactor evidence="5">
        <name>Ca(2+)</name>
        <dbReference type="ChEBI" id="CHEBI:29108"/>
    </cofactor>
    <text evidence="5">Binds 1 Ca(2+) ion per subunit.</text>
</comment>
<dbReference type="SMART" id="SM00085">
    <property type="entry name" value="PA2c"/>
    <property type="match status" value="1"/>
</dbReference>
<dbReference type="PROSITE" id="PS00118">
    <property type="entry name" value="PA2_HIS"/>
    <property type="match status" value="1"/>
</dbReference>
<dbReference type="PANTHER" id="PTHR11716">
    <property type="entry name" value="PHOSPHOLIPASE A2 FAMILY MEMBER"/>
    <property type="match status" value="1"/>
</dbReference>
<comment type="subcellular location">
    <subcellularLocation>
        <location evidence="1 8">Secreted</location>
    </subcellularLocation>
</comment>
<evidence type="ECO:0000256" key="5">
    <source>
        <dbReference type="PIRSR" id="PIRSR601211-2"/>
    </source>
</evidence>
<keyword evidence="3 6" id="KW-1015">Disulfide bond</keyword>
<evidence type="ECO:0000256" key="3">
    <source>
        <dbReference type="ARBA" id="ARBA00023157"/>
    </source>
</evidence>
<reference evidence="11" key="1">
    <citation type="submission" date="2025-08" db="UniProtKB">
        <authorList>
            <consortium name="RefSeq"/>
        </authorList>
    </citation>
    <scope>IDENTIFICATION</scope>
    <source>
        <tissue evidence="11">Blood</tissue>
    </source>
</reference>
<feature type="binding site" evidence="5">
    <location>
        <position position="79"/>
    </location>
    <ligand>
        <name>Ca(2+)</name>
        <dbReference type="ChEBI" id="CHEBI:29108"/>
    </ligand>
</feature>
<dbReference type="GO" id="GO:0005576">
    <property type="term" value="C:extracellular region"/>
    <property type="evidence" value="ECO:0007669"/>
    <property type="project" value="UniProtKB-SubCell"/>
</dbReference>
<organism evidence="10 11">
    <name type="scientific">Eublepharis macularius</name>
    <name type="common">Leopard gecko</name>
    <name type="synonym">Cyrtodactylus macularius</name>
    <dbReference type="NCBI Taxonomy" id="481883"/>
    <lineage>
        <taxon>Eukaryota</taxon>
        <taxon>Metazoa</taxon>
        <taxon>Chordata</taxon>
        <taxon>Craniata</taxon>
        <taxon>Vertebrata</taxon>
        <taxon>Euteleostomi</taxon>
        <taxon>Lepidosauria</taxon>
        <taxon>Squamata</taxon>
        <taxon>Bifurcata</taxon>
        <taxon>Gekkota</taxon>
        <taxon>Eublepharidae</taxon>
        <taxon>Eublepharinae</taxon>
        <taxon>Eublepharis</taxon>
    </lineage>
</organism>
<dbReference type="PANTHER" id="PTHR11716:SF101">
    <property type="entry name" value="BASIC PHOSPHOLIPASE A2 PA-11-LIKE"/>
    <property type="match status" value="1"/>
</dbReference>
<feature type="disulfide bond" evidence="6">
    <location>
        <begin position="95"/>
        <end position="151"/>
    </location>
</feature>
<keyword evidence="2 8" id="KW-0964">Secreted</keyword>
<dbReference type="Pfam" id="PF00068">
    <property type="entry name" value="Phospholip_A2_1"/>
    <property type="match status" value="1"/>
</dbReference>
<gene>
    <name evidence="11" type="primary">LOC129344884</name>
</gene>
<feature type="disulfide bond" evidence="6">
    <location>
        <begin position="78"/>
        <end position="171"/>
    </location>
</feature>
<evidence type="ECO:0000313" key="10">
    <source>
        <dbReference type="Proteomes" id="UP001190640"/>
    </source>
</evidence>
<dbReference type="SUPFAM" id="SSF48619">
    <property type="entry name" value="Phospholipase A2, PLA2"/>
    <property type="match status" value="1"/>
</dbReference>
<dbReference type="InterPro" id="IPR016090">
    <property type="entry name" value="PLA2-like_dom"/>
</dbReference>
<evidence type="ECO:0000259" key="9">
    <source>
        <dbReference type="SMART" id="SM00085"/>
    </source>
</evidence>
<evidence type="ECO:0000256" key="8">
    <source>
        <dbReference type="RuleBase" id="RU361236"/>
    </source>
</evidence>
<dbReference type="GO" id="GO:0047498">
    <property type="term" value="F:calcium-dependent phospholipase A2 activity"/>
    <property type="evidence" value="ECO:0007669"/>
    <property type="project" value="TreeGrafter"/>
</dbReference>
<feature type="disulfide bond" evidence="6">
    <location>
        <begin position="80"/>
        <end position="96"/>
    </location>
</feature>
<dbReference type="GO" id="GO:0005543">
    <property type="term" value="F:phospholipid binding"/>
    <property type="evidence" value="ECO:0007669"/>
    <property type="project" value="TreeGrafter"/>
</dbReference>
<evidence type="ECO:0000256" key="4">
    <source>
        <dbReference type="PIRSR" id="PIRSR601211-1"/>
    </source>
</evidence>
<evidence type="ECO:0000256" key="2">
    <source>
        <dbReference type="ARBA" id="ARBA00022525"/>
    </source>
</evidence>
<keyword evidence="8" id="KW-0443">Lipid metabolism</keyword>
<dbReference type="Proteomes" id="UP001190640">
    <property type="component" value="Chromosome 17"/>
</dbReference>
<keyword evidence="5" id="KW-0479">Metal-binding</keyword>
<feature type="active site" evidence="4">
    <location>
        <position position="99"/>
    </location>
</feature>
<protein>
    <recommendedName>
        <fullName evidence="8">Phospholipase A2</fullName>
        <ecNumber evidence="8">3.1.1.4</ecNumber>
    </recommendedName>
</protein>
<dbReference type="EC" id="3.1.1.4" evidence="8"/>
<dbReference type="Gene3D" id="1.20.90.10">
    <property type="entry name" value="Phospholipase A2 domain"/>
    <property type="match status" value="1"/>
</dbReference>
<feature type="active site" evidence="4">
    <location>
        <position position="145"/>
    </location>
</feature>
<dbReference type="GO" id="GO:0005509">
    <property type="term" value="F:calcium ion binding"/>
    <property type="evidence" value="ECO:0007669"/>
    <property type="project" value="InterPro"/>
</dbReference>
<accession>A0AA97KLL3</accession>
<feature type="disulfide bond" evidence="6">
    <location>
        <begin position="101"/>
        <end position="178"/>
    </location>
</feature>
<evidence type="ECO:0000256" key="1">
    <source>
        <dbReference type="ARBA" id="ARBA00004613"/>
    </source>
</evidence>
<dbReference type="InterPro" id="IPR036444">
    <property type="entry name" value="PLipase_A2_dom_sf"/>
</dbReference>
<feature type="binding site" evidence="5">
    <location>
        <position position="100"/>
    </location>
    <ligand>
        <name>Ca(2+)</name>
        <dbReference type="ChEBI" id="CHEBI:29108"/>
    </ligand>
</feature>
<name>A0AA97KLL3_EUBMA</name>
<dbReference type="CDD" id="cd00125">
    <property type="entry name" value="PLA2c"/>
    <property type="match status" value="1"/>
</dbReference>
<dbReference type="InterPro" id="IPR033112">
    <property type="entry name" value="PLA2_Asp_AS"/>
</dbReference>
<feature type="domain" description="Phospholipase A2-like central" evidence="9">
    <location>
        <begin position="53"/>
        <end position="172"/>
    </location>
</feature>
<keyword evidence="10" id="KW-1185">Reference proteome</keyword>
<dbReference type="FunFam" id="1.20.90.10:FF:000001">
    <property type="entry name" value="Basic phospholipase A2 homolog"/>
    <property type="match status" value="1"/>
</dbReference>
<dbReference type="PROSITE" id="PS00119">
    <property type="entry name" value="PA2_ASP"/>
    <property type="match status" value="1"/>
</dbReference>
<comment type="catalytic activity">
    <reaction evidence="8">
        <text>a 1,2-diacyl-sn-glycero-3-phosphocholine + H2O = a 1-acyl-sn-glycero-3-phosphocholine + a fatty acid + H(+)</text>
        <dbReference type="Rhea" id="RHEA:15801"/>
        <dbReference type="ChEBI" id="CHEBI:15377"/>
        <dbReference type="ChEBI" id="CHEBI:15378"/>
        <dbReference type="ChEBI" id="CHEBI:28868"/>
        <dbReference type="ChEBI" id="CHEBI:57643"/>
        <dbReference type="ChEBI" id="CHEBI:58168"/>
        <dbReference type="EC" id="3.1.1.4"/>
    </reaction>
</comment>
<keyword evidence="8" id="KW-0378">Hydrolase</keyword>
<dbReference type="RefSeq" id="XP_054857774.1">
    <property type="nucleotide sequence ID" value="XM_055001799.1"/>
</dbReference>
<sequence>MQECNFTVEIAAQNGLGVGHENVMYEGLLVPAMKRLFLLVILVASVSDTINSSPLHFSRMIQRITGKNALIYFIGYGCYCGKEGKGKPRDKTDMCCYNHDCCYDSLYMQKCHPLIDHYTFTIVNDDVFCENGEKSGCPTRVCECDREASLCFRKASRTYNKSLHHYPDLWCRENPPKCPPGKGTMHEGLWKKKTLMLKKNFGALTKQKGTGGKGI</sequence>
<dbReference type="GO" id="GO:0050482">
    <property type="term" value="P:arachidonate secretion"/>
    <property type="evidence" value="ECO:0007669"/>
    <property type="project" value="InterPro"/>
</dbReference>
<proteinExistence type="inferred from homology"/>
<feature type="disulfide bond" evidence="6">
    <location>
        <begin position="129"/>
        <end position="142"/>
    </location>
</feature>